<feature type="compositionally biased region" description="Polar residues" evidence="1">
    <location>
        <begin position="133"/>
        <end position="144"/>
    </location>
</feature>
<evidence type="ECO:0000256" key="1">
    <source>
        <dbReference type="SAM" id="MobiDB-lite"/>
    </source>
</evidence>
<comment type="caution">
    <text evidence="2">The sequence shown here is derived from an EMBL/GenBank/DDBJ whole genome shotgun (WGS) entry which is preliminary data.</text>
</comment>
<dbReference type="Proteomes" id="UP001175271">
    <property type="component" value="Unassembled WGS sequence"/>
</dbReference>
<gene>
    <name evidence="2" type="ORF">QR680_013727</name>
</gene>
<sequence length="226" mass="24681">MTLATMYSKIQKKDFRSKRWAKVKIIFSLKRPLYYCILRKLCPYCVYQIADSSWHFLHLLQILLKMAAAALDQSSRQVESVLNSTNSNSNSGDNASSDSSSPKLYVKSGKPSSRLRQSQSTSNLQARPRAQSADGTTSESPFTGGQNLFLSADAYANMFSSNSLHTLNSSTSAFPPQNPPTTPRFTLYPSSGSGGNAPIPPPPPPSISSTRVPIGHSPILHTLQKQ</sequence>
<feature type="compositionally biased region" description="Low complexity" evidence="1">
    <location>
        <begin position="83"/>
        <end position="101"/>
    </location>
</feature>
<protein>
    <submittedName>
        <fullName evidence="2">Uncharacterized protein</fullName>
    </submittedName>
</protein>
<organism evidence="2 3">
    <name type="scientific">Steinernema hermaphroditum</name>
    <dbReference type="NCBI Taxonomy" id="289476"/>
    <lineage>
        <taxon>Eukaryota</taxon>
        <taxon>Metazoa</taxon>
        <taxon>Ecdysozoa</taxon>
        <taxon>Nematoda</taxon>
        <taxon>Chromadorea</taxon>
        <taxon>Rhabditida</taxon>
        <taxon>Tylenchina</taxon>
        <taxon>Panagrolaimomorpha</taxon>
        <taxon>Strongyloidoidea</taxon>
        <taxon>Steinernematidae</taxon>
        <taxon>Steinernema</taxon>
    </lineage>
</organism>
<proteinExistence type="predicted"/>
<evidence type="ECO:0000313" key="2">
    <source>
        <dbReference type="EMBL" id="KAK0418706.1"/>
    </source>
</evidence>
<evidence type="ECO:0000313" key="3">
    <source>
        <dbReference type="Proteomes" id="UP001175271"/>
    </source>
</evidence>
<name>A0AA39I827_9BILA</name>
<dbReference type="EMBL" id="JAUCMV010000002">
    <property type="protein sequence ID" value="KAK0418706.1"/>
    <property type="molecule type" value="Genomic_DNA"/>
</dbReference>
<accession>A0AA39I827</accession>
<dbReference type="AlphaFoldDB" id="A0AA39I827"/>
<reference evidence="2" key="1">
    <citation type="submission" date="2023-06" db="EMBL/GenBank/DDBJ databases">
        <title>Genomic analysis of the entomopathogenic nematode Steinernema hermaphroditum.</title>
        <authorList>
            <person name="Schwarz E.M."/>
            <person name="Heppert J.K."/>
            <person name="Baniya A."/>
            <person name="Schwartz H.T."/>
            <person name="Tan C.-H."/>
            <person name="Antoshechkin I."/>
            <person name="Sternberg P.W."/>
            <person name="Goodrich-Blair H."/>
            <person name="Dillman A.R."/>
        </authorList>
    </citation>
    <scope>NUCLEOTIDE SEQUENCE</scope>
    <source>
        <strain evidence="2">PS9179</strain>
        <tissue evidence="2">Whole animal</tissue>
    </source>
</reference>
<feature type="compositionally biased region" description="Polar residues" evidence="1">
    <location>
        <begin position="110"/>
        <end position="125"/>
    </location>
</feature>
<feature type="region of interest" description="Disordered" evidence="1">
    <location>
        <begin position="82"/>
        <end position="144"/>
    </location>
</feature>
<keyword evidence="3" id="KW-1185">Reference proteome</keyword>
<feature type="region of interest" description="Disordered" evidence="1">
    <location>
        <begin position="170"/>
        <end position="226"/>
    </location>
</feature>